<keyword evidence="3" id="KW-1185">Reference proteome</keyword>
<dbReference type="PANTHER" id="PTHR41252">
    <property type="entry name" value="BLR2505 PROTEIN"/>
    <property type="match status" value="1"/>
</dbReference>
<name>A0A327M1J6_9PROT</name>
<dbReference type="EMBL" id="QLIX01000020">
    <property type="protein sequence ID" value="RAI57141.1"/>
    <property type="molecule type" value="Genomic_DNA"/>
</dbReference>
<evidence type="ECO:0000313" key="3">
    <source>
        <dbReference type="Proteomes" id="UP000249065"/>
    </source>
</evidence>
<gene>
    <name evidence="2" type="ORF">DOO78_20070</name>
</gene>
<dbReference type="Proteomes" id="UP000249065">
    <property type="component" value="Unassembled WGS sequence"/>
</dbReference>
<evidence type="ECO:0000259" key="1">
    <source>
        <dbReference type="Pfam" id="PF12680"/>
    </source>
</evidence>
<accession>A0A327M1J6</accession>
<dbReference type="AlphaFoldDB" id="A0A327M1J6"/>
<proteinExistence type="predicted"/>
<organism evidence="2 3">
    <name type="scientific">Roseicella frigidaeris</name>
    <dbReference type="NCBI Taxonomy" id="2230885"/>
    <lineage>
        <taxon>Bacteria</taxon>
        <taxon>Pseudomonadati</taxon>
        <taxon>Pseudomonadota</taxon>
        <taxon>Alphaproteobacteria</taxon>
        <taxon>Acetobacterales</taxon>
        <taxon>Roseomonadaceae</taxon>
        <taxon>Roseicella</taxon>
    </lineage>
</organism>
<evidence type="ECO:0000313" key="2">
    <source>
        <dbReference type="EMBL" id="RAI57141.1"/>
    </source>
</evidence>
<feature type="domain" description="SnoaL-like" evidence="1">
    <location>
        <begin position="18"/>
        <end position="123"/>
    </location>
</feature>
<dbReference type="PANTHER" id="PTHR41252:SF1">
    <property type="entry name" value="BLR2505 PROTEIN"/>
    <property type="match status" value="1"/>
</dbReference>
<dbReference type="InterPro" id="IPR032710">
    <property type="entry name" value="NTF2-like_dom_sf"/>
</dbReference>
<comment type="caution">
    <text evidence="2">The sequence shown here is derived from an EMBL/GenBank/DDBJ whole genome shotgun (WGS) entry which is preliminary data.</text>
</comment>
<reference evidence="3" key="1">
    <citation type="submission" date="2018-06" db="EMBL/GenBank/DDBJ databases">
        <authorList>
            <person name="Khan S.A."/>
        </authorList>
    </citation>
    <scope>NUCLEOTIDE SEQUENCE [LARGE SCALE GENOMIC DNA]</scope>
    <source>
        <strain evidence="3">DB-1506</strain>
    </source>
</reference>
<dbReference type="SUPFAM" id="SSF54427">
    <property type="entry name" value="NTF2-like"/>
    <property type="match status" value="1"/>
</dbReference>
<sequence>MGDELAALTALSRARQDELYACYARGDRAAVLEALAEDVVWSSAACPGIPWGGTHRGRAGVEAFFAALDATLAVTAYTVERVIADGEWVTVLAEARGRVHATGQEIVLAKTDILRLRDGRLLEFRELYDTAAVLEALQAPRA</sequence>
<dbReference type="InterPro" id="IPR037401">
    <property type="entry name" value="SnoaL-like"/>
</dbReference>
<protein>
    <recommendedName>
        <fullName evidence="1">SnoaL-like domain-containing protein</fullName>
    </recommendedName>
</protein>
<dbReference type="RefSeq" id="WP_111471658.1">
    <property type="nucleotide sequence ID" value="NZ_QLIX01000020.1"/>
</dbReference>
<dbReference type="OrthoDB" id="7268345at2"/>
<dbReference type="Pfam" id="PF12680">
    <property type="entry name" value="SnoaL_2"/>
    <property type="match status" value="1"/>
</dbReference>
<dbReference type="Gene3D" id="3.10.450.50">
    <property type="match status" value="1"/>
</dbReference>